<accession>A0AAE1BV11</accession>
<dbReference type="EMBL" id="JAWQEG010005569">
    <property type="protein sequence ID" value="KAK3857588.1"/>
    <property type="molecule type" value="Genomic_DNA"/>
</dbReference>
<evidence type="ECO:0000313" key="2">
    <source>
        <dbReference type="EMBL" id="KAK3857588.1"/>
    </source>
</evidence>
<feature type="compositionally biased region" description="Polar residues" evidence="1">
    <location>
        <begin position="105"/>
        <end position="115"/>
    </location>
</feature>
<reference evidence="2" key="1">
    <citation type="submission" date="2023-10" db="EMBL/GenBank/DDBJ databases">
        <title>Genome assemblies of two species of porcelain crab, Petrolisthes cinctipes and Petrolisthes manimaculis (Anomura: Porcellanidae).</title>
        <authorList>
            <person name="Angst P."/>
        </authorList>
    </citation>
    <scope>NUCLEOTIDE SEQUENCE</scope>
    <source>
        <strain evidence="2">PB745_01</strain>
        <tissue evidence="2">Gill</tissue>
    </source>
</reference>
<organism evidence="2 3">
    <name type="scientific">Petrolisthes cinctipes</name>
    <name type="common">Flat porcelain crab</name>
    <dbReference type="NCBI Taxonomy" id="88211"/>
    <lineage>
        <taxon>Eukaryota</taxon>
        <taxon>Metazoa</taxon>
        <taxon>Ecdysozoa</taxon>
        <taxon>Arthropoda</taxon>
        <taxon>Crustacea</taxon>
        <taxon>Multicrustacea</taxon>
        <taxon>Malacostraca</taxon>
        <taxon>Eumalacostraca</taxon>
        <taxon>Eucarida</taxon>
        <taxon>Decapoda</taxon>
        <taxon>Pleocyemata</taxon>
        <taxon>Anomura</taxon>
        <taxon>Galatheoidea</taxon>
        <taxon>Porcellanidae</taxon>
        <taxon>Petrolisthes</taxon>
    </lineage>
</organism>
<proteinExistence type="predicted"/>
<evidence type="ECO:0000256" key="1">
    <source>
        <dbReference type="SAM" id="MobiDB-lite"/>
    </source>
</evidence>
<comment type="caution">
    <text evidence="2">The sequence shown here is derived from an EMBL/GenBank/DDBJ whole genome shotgun (WGS) entry which is preliminary data.</text>
</comment>
<name>A0AAE1BV11_PETCI</name>
<gene>
    <name evidence="2" type="ORF">Pcinc_036170</name>
</gene>
<feature type="compositionally biased region" description="Polar residues" evidence="1">
    <location>
        <begin position="46"/>
        <end position="55"/>
    </location>
</feature>
<protein>
    <submittedName>
        <fullName evidence="2">Uncharacterized protein</fullName>
    </submittedName>
</protein>
<keyword evidence="3" id="KW-1185">Reference proteome</keyword>
<feature type="compositionally biased region" description="Low complexity" evidence="1">
    <location>
        <begin position="65"/>
        <end position="79"/>
    </location>
</feature>
<evidence type="ECO:0000313" key="3">
    <source>
        <dbReference type="Proteomes" id="UP001286313"/>
    </source>
</evidence>
<sequence>MWQPDRIRTFSDYPNLGPAPRQILIRATPHPSHSTPPPTVLPLPQYSPSHSTTLPIPQHNPPHPTTLTHHQHFPQPKHFPQLKHFPQPKHSPSDSTLPQIALPLTQHSPFPTSIL</sequence>
<dbReference type="AlphaFoldDB" id="A0AAE1BV11"/>
<dbReference type="Proteomes" id="UP001286313">
    <property type="component" value="Unassembled WGS sequence"/>
</dbReference>
<feature type="region of interest" description="Disordered" evidence="1">
    <location>
        <begin position="1"/>
        <end position="115"/>
    </location>
</feature>